<dbReference type="STRING" id="768706.Desor_5073"/>
<dbReference type="Proteomes" id="UP000006346">
    <property type="component" value="Chromosome"/>
</dbReference>
<feature type="region of interest" description="Disordered" evidence="1">
    <location>
        <begin position="286"/>
        <end position="305"/>
    </location>
</feature>
<feature type="chain" id="PRO_5038412340" description="DUF5667 domain-containing protein" evidence="2">
    <location>
        <begin position="24"/>
        <end position="464"/>
    </location>
</feature>
<gene>
    <name evidence="4" type="ordered locus">Desor_5073</name>
</gene>
<dbReference type="KEGG" id="dor:Desor_5073"/>
<feature type="region of interest" description="Disordered" evidence="1">
    <location>
        <begin position="315"/>
        <end position="464"/>
    </location>
</feature>
<organism evidence="4 5">
    <name type="scientific">Desulfosporosinus orientis (strain ATCC 19365 / DSM 765 / NCIMB 8382 / VKM B-1628 / Singapore I)</name>
    <name type="common">Desulfotomaculum orientis</name>
    <dbReference type="NCBI Taxonomy" id="768706"/>
    <lineage>
        <taxon>Bacteria</taxon>
        <taxon>Bacillati</taxon>
        <taxon>Bacillota</taxon>
        <taxon>Clostridia</taxon>
        <taxon>Eubacteriales</taxon>
        <taxon>Desulfitobacteriaceae</taxon>
        <taxon>Desulfosporosinus</taxon>
    </lineage>
</organism>
<dbReference type="HOGENOM" id="CLU_049000_0_0_9"/>
<keyword evidence="5" id="KW-1185">Reference proteome</keyword>
<dbReference type="PATRIC" id="fig|768706.3.peg.5168"/>
<dbReference type="Pfam" id="PF18915">
    <property type="entry name" value="DUF5667"/>
    <property type="match status" value="1"/>
</dbReference>
<sequence>MTMLNKRLAIILTLALCVMPLYAPLALAETAADQSTVAESLGTDSGAEMADVSASNPDDVVNTDTEAIDGTEGSTETGDTAGTDAGETSDSDSSDTGDEDIPPAVDENGDVVAPGTLPDSPFYWLTTLIEKLQVALTFDPEKKTELLEEQALERMAEASAMIAKGDTEEAEGALTAYSEKLTQAQAFLASLTDTDSEVTQKLETALSQTHAKNIQTLGGLLDKLPPQAAQKVALNVVRSMEKSIAKMEKKDQLKVAKELRKATKGIEDSELSEEDQAALENLDETLDQQEETSEETAETEVVAGDTAVKAMALTTNTLTDTASKVSLKSNVQKDETKNKGTTETKKAEVQGKLETKQQDHQGQLSDDAKKNDKITTTKEEPKAEQKQQEEIKPQPEIESTLPEIESTLLEKDSSVNSSVQDQEGDKTQEKTSTENKKSDKSSSKSEGKSGGKSGSKSGGKSGSK</sequence>
<evidence type="ECO:0000259" key="3">
    <source>
        <dbReference type="Pfam" id="PF18915"/>
    </source>
</evidence>
<keyword evidence="2" id="KW-0732">Signal</keyword>
<feature type="compositionally biased region" description="Low complexity" evidence="1">
    <location>
        <begin position="70"/>
        <end position="86"/>
    </location>
</feature>
<dbReference type="InterPro" id="IPR043725">
    <property type="entry name" value="DUF5667"/>
</dbReference>
<reference evidence="4 5" key="2">
    <citation type="journal article" date="2012" name="J. Bacteriol.">
        <title>Complete genome sequences of Desulfosporosinus orientis DSM765T, Desulfosporosinus youngiae DSM17734T, Desulfosporosinus meridiei DSM13257T, and Desulfosporosinus acidiphilus DSM22704T.</title>
        <authorList>
            <person name="Pester M."/>
            <person name="Brambilla E."/>
            <person name="Alazard D."/>
            <person name="Rattei T."/>
            <person name="Weinmaier T."/>
            <person name="Han J."/>
            <person name="Lucas S."/>
            <person name="Lapidus A."/>
            <person name="Cheng J.F."/>
            <person name="Goodwin L."/>
            <person name="Pitluck S."/>
            <person name="Peters L."/>
            <person name="Ovchinnikova G."/>
            <person name="Teshima H."/>
            <person name="Detter J.C."/>
            <person name="Han C.S."/>
            <person name="Tapia R."/>
            <person name="Land M.L."/>
            <person name="Hauser L."/>
            <person name="Kyrpides N.C."/>
            <person name="Ivanova N.N."/>
            <person name="Pagani I."/>
            <person name="Huntmann M."/>
            <person name="Wei C.L."/>
            <person name="Davenport K.W."/>
            <person name="Daligault H."/>
            <person name="Chain P.S."/>
            <person name="Chen A."/>
            <person name="Mavromatis K."/>
            <person name="Markowitz V."/>
            <person name="Szeto E."/>
            <person name="Mikhailova N."/>
            <person name="Pati A."/>
            <person name="Wagner M."/>
            <person name="Woyke T."/>
            <person name="Ollivier B."/>
            <person name="Klenk H.P."/>
            <person name="Spring S."/>
            <person name="Loy A."/>
        </authorList>
    </citation>
    <scope>NUCLEOTIDE SEQUENCE [LARGE SCALE GENOMIC DNA]</scope>
    <source>
        <strain evidence="5">ATCC 19365 / DSM 765 / NCIMB 8382 / VKM B-1628</strain>
    </source>
</reference>
<feature type="compositionally biased region" description="Polar residues" evidence="1">
    <location>
        <begin position="315"/>
        <end position="330"/>
    </location>
</feature>
<protein>
    <recommendedName>
        <fullName evidence="3">DUF5667 domain-containing protein</fullName>
    </recommendedName>
</protein>
<evidence type="ECO:0000256" key="1">
    <source>
        <dbReference type="SAM" id="MobiDB-lite"/>
    </source>
</evidence>
<feature type="compositionally biased region" description="Basic and acidic residues" evidence="1">
    <location>
        <begin position="366"/>
        <end position="395"/>
    </location>
</feature>
<feature type="compositionally biased region" description="Acidic residues" evidence="1">
    <location>
        <begin position="286"/>
        <end position="298"/>
    </location>
</feature>
<feature type="signal peptide" evidence="2">
    <location>
        <begin position="1"/>
        <end position="23"/>
    </location>
</feature>
<evidence type="ECO:0000313" key="4">
    <source>
        <dbReference type="EMBL" id="AET70465.1"/>
    </source>
</evidence>
<reference evidence="5" key="1">
    <citation type="submission" date="2011-11" db="EMBL/GenBank/DDBJ databases">
        <title>Complete sequence of Desulfosporosinus orientis DSM 765.</title>
        <authorList>
            <person name="Lucas S."/>
            <person name="Han J."/>
            <person name="Lapidus A."/>
            <person name="Cheng J.-F."/>
            <person name="Goodwin L."/>
            <person name="Pitluck S."/>
            <person name="Peters L."/>
            <person name="Ovchinnikova G."/>
            <person name="Teshima H."/>
            <person name="Detter J.C."/>
            <person name="Han C."/>
            <person name="Tapia R."/>
            <person name="Land M."/>
            <person name="Hauser L."/>
            <person name="Kyrpides N."/>
            <person name="Ivanova N."/>
            <person name="Pagani I."/>
            <person name="Pester M."/>
            <person name="Spring S."/>
            <person name="Ollivier B."/>
            <person name="Rattei T."/>
            <person name="Klenk H.-P."/>
            <person name="Wagner M."/>
            <person name="Loy A."/>
            <person name="Woyke T."/>
        </authorList>
    </citation>
    <scope>NUCLEOTIDE SEQUENCE [LARGE SCALE GENOMIC DNA]</scope>
    <source>
        <strain evidence="5">ATCC 19365 / DSM 765 / NCIMB 8382 / VKM B-1628</strain>
    </source>
</reference>
<feature type="compositionally biased region" description="Gly residues" evidence="1">
    <location>
        <begin position="450"/>
        <end position="464"/>
    </location>
</feature>
<evidence type="ECO:0000256" key="2">
    <source>
        <dbReference type="SAM" id="SignalP"/>
    </source>
</evidence>
<name>G7WJM8_DESOD</name>
<dbReference type="AlphaFoldDB" id="G7WJM8"/>
<dbReference type="eggNOG" id="ENOG50327JQ">
    <property type="taxonomic scope" value="Bacteria"/>
</dbReference>
<dbReference type="EMBL" id="CP003108">
    <property type="protein sequence ID" value="AET70465.1"/>
    <property type="molecule type" value="Genomic_DNA"/>
</dbReference>
<feature type="compositionally biased region" description="Basic and acidic residues" evidence="1">
    <location>
        <begin position="423"/>
        <end position="449"/>
    </location>
</feature>
<feature type="domain" description="DUF5667" evidence="3">
    <location>
        <begin position="115"/>
        <end position="227"/>
    </location>
</feature>
<feature type="region of interest" description="Disordered" evidence="1">
    <location>
        <begin position="39"/>
        <end position="116"/>
    </location>
</feature>
<evidence type="ECO:0000313" key="5">
    <source>
        <dbReference type="Proteomes" id="UP000006346"/>
    </source>
</evidence>
<proteinExistence type="predicted"/>
<feature type="compositionally biased region" description="Acidic residues" evidence="1">
    <location>
        <begin position="87"/>
        <end position="101"/>
    </location>
</feature>
<accession>G7WJM8</accession>
<feature type="compositionally biased region" description="Basic and acidic residues" evidence="1">
    <location>
        <begin position="331"/>
        <end position="359"/>
    </location>
</feature>